<dbReference type="CDD" id="cd11056">
    <property type="entry name" value="CYP6-like"/>
    <property type="match status" value="1"/>
</dbReference>
<dbReference type="PRINTS" id="PR00465">
    <property type="entry name" value="EP450IV"/>
</dbReference>
<dbReference type="Gene3D" id="1.10.630.10">
    <property type="entry name" value="Cytochrome P450"/>
    <property type="match status" value="1"/>
</dbReference>
<evidence type="ECO:0000256" key="7">
    <source>
        <dbReference type="ARBA" id="ARBA00022723"/>
    </source>
</evidence>
<evidence type="ECO:0000313" key="16">
    <source>
        <dbReference type="EMBL" id="CAL7950316.1"/>
    </source>
</evidence>
<dbReference type="PANTHER" id="PTHR24292:SF54">
    <property type="entry name" value="CYP9F3-RELATED"/>
    <property type="match status" value="1"/>
</dbReference>
<protein>
    <recommendedName>
        <fullName evidence="18">Cytochrome P450</fullName>
    </recommendedName>
</protein>
<accession>A0ABP1PCP1</accession>
<organism evidence="16 17">
    <name type="scientific">Xylocopa violacea</name>
    <name type="common">Violet carpenter bee</name>
    <name type="synonym">Apis violacea</name>
    <dbReference type="NCBI Taxonomy" id="135666"/>
    <lineage>
        <taxon>Eukaryota</taxon>
        <taxon>Metazoa</taxon>
        <taxon>Ecdysozoa</taxon>
        <taxon>Arthropoda</taxon>
        <taxon>Hexapoda</taxon>
        <taxon>Insecta</taxon>
        <taxon>Pterygota</taxon>
        <taxon>Neoptera</taxon>
        <taxon>Endopterygota</taxon>
        <taxon>Hymenoptera</taxon>
        <taxon>Apocrita</taxon>
        <taxon>Aculeata</taxon>
        <taxon>Apoidea</taxon>
        <taxon>Anthophila</taxon>
        <taxon>Apidae</taxon>
        <taxon>Xylocopa</taxon>
        <taxon>Xylocopa</taxon>
    </lineage>
</organism>
<keyword evidence="6 14" id="KW-0349">Heme</keyword>
<evidence type="ECO:0000256" key="11">
    <source>
        <dbReference type="ARBA" id="ARBA00023004"/>
    </source>
</evidence>
<gene>
    <name evidence="16" type="ORF">XYLVIOL_LOCUS9886</name>
</gene>
<evidence type="ECO:0000256" key="10">
    <source>
        <dbReference type="ARBA" id="ARBA00023002"/>
    </source>
</evidence>
<evidence type="ECO:0000256" key="9">
    <source>
        <dbReference type="ARBA" id="ARBA00022848"/>
    </source>
</evidence>
<proteinExistence type="inferred from homology"/>
<dbReference type="EMBL" id="CAXAJV020001300">
    <property type="protein sequence ID" value="CAL7950316.1"/>
    <property type="molecule type" value="Genomic_DNA"/>
</dbReference>
<comment type="cofactor">
    <cofactor evidence="1">
        <name>heme</name>
        <dbReference type="ChEBI" id="CHEBI:30413"/>
    </cofactor>
</comment>
<dbReference type="InterPro" id="IPR050476">
    <property type="entry name" value="Insect_CytP450_Detox"/>
</dbReference>
<evidence type="ECO:0000256" key="13">
    <source>
        <dbReference type="ARBA" id="ARBA00023136"/>
    </source>
</evidence>
<reference evidence="16 17" key="1">
    <citation type="submission" date="2024-08" db="EMBL/GenBank/DDBJ databases">
        <authorList>
            <person name="Will J Nash"/>
            <person name="Angela Man"/>
            <person name="Seanna McTaggart"/>
            <person name="Kendall Baker"/>
            <person name="Tom Barker"/>
            <person name="Leah Catchpole"/>
            <person name="Alex Durrant"/>
            <person name="Karim Gharbi"/>
            <person name="Naomi Irish"/>
            <person name="Gemy Kaithakottil"/>
            <person name="Debby Ku"/>
            <person name="Aaliyah Providence"/>
            <person name="Felix Shaw"/>
            <person name="David Swarbreck"/>
            <person name="Chris Watkins"/>
            <person name="Ann M. McCartney"/>
            <person name="Giulio Formenti"/>
            <person name="Alice Mouton"/>
            <person name="Noel Vella"/>
            <person name="Bjorn M von Reumont"/>
            <person name="Adriana Vella"/>
            <person name="Wilfried Haerty"/>
        </authorList>
    </citation>
    <scope>NUCLEOTIDE SEQUENCE [LARGE SCALE GENOMIC DNA]</scope>
</reference>
<dbReference type="PANTHER" id="PTHR24292">
    <property type="entry name" value="CYTOCHROME P450"/>
    <property type="match status" value="1"/>
</dbReference>
<keyword evidence="11 14" id="KW-0408">Iron</keyword>
<keyword evidence="15" id="KW-0812">Transmembrane</keyword>
<keyword evidence="13 15" id="KW-0472">Membrane</keyword>
<keyword evidence="7 14" id="KW-0479">Metal-binding</keyword>
<dbReference type="InterPro" id="IPR036396">
    <property type="entry name" value="Cyt_P450_sf"/>
</dbReference>
<keyword evidence="17" id="KW-1185">Reference proteome</keyword>
<evidence type="ECO:0008006" key="18">
    <source>
        <dbReference type="Google" id="ProtNLM"/>
    </source>
</evidence>
<keyword evidence="8" id="KW-0256">Endoplasmic reticulum</keyword>
<dbReference type="InterPro" id="IPR001128">
    <property type="entry name" value="Cyt_P450"/>
</dbReference>
<evidence type="ECO:0000256" key="1">
    <source>
        <dbReference type="ARBA" id="ARBA00001971"/>
    </source>
</evidence>
<keyword evidence="9" id="KW-0492">Microsome</keyword>
<name>A0ABP1PCP1_XYLVO</name>
<keyword evidence="10 14" id="KW-0560">Oxidoreductase</keyword>
<comment type="similarity">
    <text evidence="5 14">Belongs to the cytochrome P450 family.</text>
</comment>
<dbReference type="SUPFAM" id="SSF48264">
    <property type="entry name" value="Cytochrome P450"/>
    <property type="match status" value="1"/>
</dbReference>
<evidence type="ECO:0000256" key="2">
    <source>
        <dbReference type="ARBA" id="ARBA00003690"/>
    </source>
</evidence>
<keyword evidence="12 14" id="KW-0503">Monooxygenase</keyword>
<comment type="caution">
    <text evidence="16">The sequence shown here is derived from an EMBL/GenBank/DDBJ whole genome shotgun (WGS) entry which is preliminary data.</text>
</comment>
<dbReference type="PRINTS" id="PR00385">
    <property type="entry name" value="P450"/>
</dbReference>
<evidence type="ECO:0000256" key="12">
    <source>
        <dbReference type="ARBA" id="ARBA00023033"/>
    </source>
</evidence>
<dbReference type="Pfam" id="PF00067">
    <property type="entry name" value="p450"/>
    <property type="match status" value="1"/>
</dbReference>
<dbReference type="InterPro" id="IPR002403">
    <property type="entry name" value="Cyt_P450_E_grp-IV"/>
</dbReference>
<dbReference type="PROSITE" id="PS00086">
    <property type="entry name" value="CYTOCHROME_P450"/>
    <property type="match status" value="1"/>
</dbReference>
<comment type="subcellular location">
    <subcellularLocation>
        <location evidence="4">Endoplasmic reticulum membrane</location>
        <topology evidence="4">Peripheral membrane protein</topology>
    </subcellularLocation>
    <subcellularLocation>
        <location evidence="3">Microsome membrane</location>
        <topology evidence="3">Peripheral membrane protein</topology>
    </subcellularLocation>
</comment>
<evidence type="ECO:0000256" key="8">
    <source>
        <dbReference type="ARBA" id="ARBA00022824"/>
    </source>
</evidence>
<dbReference type="Proteomes" id="UP001642520">
    <property type="component" value="Unassembled WGS sequence"/>
</dbReference>
<evidence type="ECO:0000256" key="4">
    <source>
        <dbReference type="ARBA" id="ARBA00004406"/>
    </source>
</evidence>
<evidence type="ECO:0000256" key="14">
    <source>
        <dbReference type="RuleBase" id="RU000461"/>
    </source>
</evidence>
<evidence type="ECO:0000256" key="6">
    <source>
        <dbReference type="ARBA" id="ARBA00022617"/>
    </source>
</evidence>
<comment type="function">
    <text evidence="2">May be involved in the metabolism of insect hormones and in the breakdown of synthetic insecticides.</text>
</comment>
<evidence type="ECO:0000256" key="5">
    <source>
        <dbReference type="ARBA" id="ARBA00010617"/>
    </source>
</evidence>
<dbReference type="InterPro" id="IPR017972">
    <property type="entry name" value="Cyt_P450_CS"/>
</dbReference>
<sequence length="499" mass="57603">MAVIEILCAFVVFLLALYYYIITPFEYWKKRGIPGPEPLPPFGNFLPVILGKISIGDQMARFYQTYKHLPVFGVYARRQQVLAVNDPDLIKTVLIKEFSKFSNRGVALNEVAEPLSQHLFALETKRWRPLRARLSPIFTSGKLKETFSMILDCSNTLEKYLDSLVSEGEPIDMREVTAKFTTDVIGTCGFGIDMNAMSSEQSKFREIGREFFGPGWKQALKIRLRESLSGLYTLLGYILPRDETTIFFTKVVMDVIEYRKKNNIVRPDYINALMDIQKHAEKFDFKITDHLLAAQAFVFFVAGFETSATTIANALYELAQNQDVQHKLRNEIKEHFDTNDGEWHYENIKELSCLDGVFKETLRKYPPITVIMRRSMEEHTFEDLKLTIPKNTKIFIPIYAIHHDPDIYPNPEAFDIDRFKGNVAAARHPMYYLPFGDGPRNCIGARFAVYQTKIGLIKILRNYKVDVCSQTQIPYINHPRTFTLTPKHQIMLKVTKLES</sequence>
<keyword evidence="15" id="KW-1133">Transmembrane helix</keyword>
<evidence type="ECO:0000256" key="15">
    <source>
        <dbReference type="SAM" id="Phobius"/>
    </source>
</evidence>
<evidence type="ECO:0000256" key="3">
    <source>
        <dbReference type="ARBA" id="ARBA00004174"/>
    </source>
</evidence>
<evidence type="ECO:0000313" key="17">
    <source>
        <dbReference type="Proteomes" id="UP001642520"/>
    </source>
</evidence>
<feature type="transmembrane region" description="Helical" evidence="15">
    <location>
        <begin position="6"/>
        <end position="22"/>
    </location>
</feature>